<feature type="compositionally biased region" description="Basic and acidic residues" evidence="6">
    <location>
        <begin position="414"/>
        <end position="424"/>
    </location>
</feature>
<evidence type="ECO:0000256" key="3">
    <source>
        <dbReference type="ARBA" id="ARBA00022679"/>
    </source>
</evidence>
<organism evidence="8 9">
    <name type="scientific">Archangium gephyra</name>
    <dbReference type="NCBI Taxonomy" id="48"/>
    <lineage>
        <taxon>Bacteria</taxon>
        <taxon>Pseudomonadati</taxon>
        <taxon>Myxococcota</taxon>
        <taxon>Myxococcia</taxon>
        <taxon>Myxococcales</taxon>
        <taxon>Cystobacterineae</taxon>
        <taxon>Archangiaceae</taxon>
        <taxon>Archangium</taxon>
    </lineage>
</organism>
<evidence type="ECO:0000256" key="6">
    <source>
        <dbReference type="SAM" id="MobiDB-lite"/>
    </source>
</evidence>
<dbReference type="Gene3D" id="3.40.50.150">
    <property type="entry name" value="Vaccinia Virus protein VP39"/>
    <property type="match status" value="1"/>
</dbReference>
<dbReference type="InterPro" id="IPR002052">
    <property type="entry name" value="DNA_methylase_N6_adenine_CS"/>
</dbReference>
<gene>
    <name evidence="8" type="ORF">DI536_36895</name>
</gene>
<proteinExistence type="predicted"/>
<feature type="non-terminal residue" evidence="8">
    <location>
        <position position="424"/>
    </location>
</feature>
<dbReference type="PANTHER" id="PTHR33841">
    <property type="entry name" value="DNA METHYLTRANSFERASE YEEA-RELATED"/>
    <property type="match status" value="1"/>
</dbReference>
<feature type="non-terminal residue" evidence="8">
    <location>
        <position position="1"/>
    </location>
</feature>
<dbReference type="GO" id="GO:0009007">
    <property type="term" value="F:site-specific DNA-methyltransferase (adenine-specific) activity"/>
    <property type="evidence" value="ECO:0007669"/>
    <property type="project" value="UniProtKB-EC"/>
</dbReference>
<dbReference type="EMBL" id="QFQP01000185">
    <property type="protein sequence ID" value="PZR02592.1"/>
    <property type="molecule type" value="Genomic_DNA"/>
</dbReference>
<keyword evidence="2 8" id="KW-0489">Methyltransferase</keyword>
<name>A0A2W5SI10_9BACT</name>
<keyword evidence="4" id="KW-0949">S-adenosyl-L-methionine</keyword>
<dbReference type="InterPro" id="IPR011639">
    <property type="entry name" value="MethylTrfase_TaqI-like_dom"/>
</dbReference>
<feature type="region of interest" description="Disordered" evidence="6">
    <location>
        <begin position="399"/>
        <end position="424"/>
    </location>
</feature>
<evidence type="ECO:0000256" key="2">
    <source>
        <dbReference type="ARBA" id="ARBA00022603"/>
    </source>
</evidence>
<comment type="caution">
    <text evidence="8">The sequence shown here is derived from an EMBL/GenBank/DDBJ whole genome shotgun (WGS) entry which is preliminary data.</text>
</comment>
<dbReference type="AlphaFoldDB" id="A0A2W5SI10"/>
<evidence type="ECO:0000313" key="8">
    <source>
        <dbReference type="EMBL" id="PZR02592.1"/>
    </source>
</evidence>
<evidence type="ECO:0000256" key="5">
    <source>
        <dbReference type="ARBA" id="ARBA00047942"/>
    </source>
</evidence>
<dbReference type="PROSITE" id="PS00092">
    <property type="entry name" value="N6_MTASE"/>
    <property type="match status" value="1"/>
</dbReference>
<dbReference type="Pfam" id="PF07669">
    <property type="entry name" value="Eco57I"/>
    <property type="match status" value="1"/>
</dbReference>
<evidence type="ECO:0000259" key="7">
    <source>
        <dbReference type="Pfam" id="PF07669"/>
    </source>
</evidence>
<dbReference type="InterPro" id="IPR029063">
    <property type="entry name" value="SAM-dependent_MTases_sf"/>
</dbReference>
<evidence type="ECO:0000256" key="1">
    <source>
        <dbReference type="ARBA" id="ARBA00011900"/>
    </source>
</evidence>
<dbReference type="GO" id="GO:0006304">
    <property type="term" value="P:DNA modification"/>
    <property type="evidence" value="ECO:0007669"/>
    <property type="project" value="InterPro"/>
</dbReference>
<dbReference type="PANTHER" id="PTHR33841:SF1">
    <property type="entry name" value="DNA METHYLTRANSFERASE A"/>
    <property type="match status" value="1"/>
</dbReference>
<feature type="domain" description="Type II methyltransferase M.TaqI-like" evidence="7">
    <location>
        <begin position="162"/>
        <end position="254"/>
    </location>
</feature>
<sequence length="424" mass="46258">RDLPFSFVDDKVFLGNSLLGLTDLEQLRAMHIDPAKANRQQGMLDIFEVDTDSIIKRTVELREGLASPVEPEDSPARSAAAKRRQLAQLHEVTADLRKLADGVVATGLALGGKPGRALDAAYEDLREAARKAYPSDRGEADSTWLDSKIDQGLTPTVETDYTRWQPLHWIIEAADVMVYHGGFDAIIGNPPFLGGQKLTGAMGTNVRDWFVNVLAGGRRGSADLVAYFFLRATSLLQVKGTLGLIATNTVAQGDSREVGLDAMVADGFTITRAIQSRSWPASSANLEYAAVWGSLSPVGEDVPRIADDTEVRRVSTLLEAQGRAEGTPVRLAENLGLAFQGCIVLGMGFVLEPEEAQEWIAADPRNAEVLFPYLNGEDLNQRPDASASRWVVDFDGRSQEESAGFPLPYQRLSEQVRPERARKP</sequence>
<dbReference type="GO" id="GO:0032259">
    <property type="term" value="P:methylation"/>
    <property type="evidence" value="ECO:0007669"/>
    <property type="project" value="UniProtKB-KW"/>
</dbReference>
<comment type="catalytic activity">
    <reaction evidence="5">
        <text>a 2'-deoxyadenosine in DNA + S-adenosyl-L-methionine = an N(6)-methyl-2'-deoxyadenosine in DNA + S-adenosyl-L-homocysteine + H(+)</text>
        <dbReference type="Rhea" id="RHEA:15197"/>
        <dbReference type="Rhea" id="RHEA-COMP:12418"/>
        <dbReference type="Rhea" id="RHEA-COMP:12419"/>
        <dbReference type="ChEBI" id="CHEBI:15378"/>
        <dbReference type="ChEBI" id="CHEBI:57856"/>
        <dbReference type="ChEBI" id="CHEBI:59789"/>
        <dbReference type="ChEBI" id="CHEBI:90615"/>
        <dbReference type="ChEBI" id="CHEBI:90616"/>
        <dbReference type="EC" id="2.1.1.72"/>
    </reaction>
</comment>
<dbReference type="Proteomes" id="UP000249061">
    <property type="component" value="Unassembled WGS sequence"/>
</dbReference>
<evidence type="ECO:0000313" key="9">
    <source>
        <dbReference type="Proteomes" id="UP000249061"/>
    </source>
</evidence>
<protein>
    <recommendedName>
        <fullName evidence="1">site-specific DNA-methyltransferase (adenine-specific)</fullName>
        <ecNumber evidence="1">2.1.1.72</ecNumber>
    </recommendedName>
</protein>
<dbReference type="EC" id="2.1.1.72" evidence="1"/>
<dbReference type="InterPro" id="IPR050953">
    <property type="entry name" value="N4_N6_ade-DNA_methylase"/>
</dbReference>
<keyword evidence="3 8" id="KW-0808">Transferase</keyword>
<evidence type="ECO:0000256" key="4">
    <source>
        <dbReference type="ARBA" id="ARBA00022691"/>
    </source>
</evidence>
<dbReference type="GO" id="GO:0003676">
    <property type="term" value="F:nucleic acid binding"/>
    <property type="evidence" value="ECO:0007669"/>
    <property type="project" value="InterPro"/>
</dbReference>
<reference evidence="8 9" key="1">
    <citation type="submission" date="2017-08" db="EMBL/GenBank/DDBJ databases">
        <title>Infants hospitalized years apart are colonized by the same room-sourced microbial strains.</title>
        <authorList>
            <person name="Brooks B."/>
            <person name="Olm M.R."/>
            <person name="Firek B.A."/>
            <person name="Baker R."/>
            <person name="Thomas B.C."/>
            <person name="Morowitz M.J."/>
            <person name="Banfield J.F."/>
        </authorList>
    </citation>
    <scope>NUCLEOTIDE SEQUENCE [LARGE SCALE GENOMIC DNA]</scope>
    <source>
        <strain evidence="8">S2_003_000_R2_14</strain>
    </source>
</reference>
<dbReference type="SUPFAM" id="SSF53335">
    <property type="entry name" value="S-adenosyl-L-methionine-dependent methyltransferases"/>
    <property type="match status" value="1"/>
</dbReference>
<accession>A0A2W5SI10</accession>